<evidence type="ECO:0000256" key="3">
    <source>
        <dbReference type="ARBA" id="ARBA00022475"/>
    </source>
</evidence>
<keyword evidence="10" id="KW-1185">Reference proteome</keyword>
<gene>
    <name evidence="9" type="ORF">EJP77_02510</name>
</gene>
<comment type="subcellular location">
    <subcellularLocation>
        <location evidence="1">Cell membrane</location>
        <topology evidence="1">Multi-pass membrane protein</topology>
    </subcellularLocation>
</comment>
<comment type="caution">
    <text evidence="9">The sequence shown here is derived from an EMBL/GenBank/DDBJ whole genome shotgun (WGS) entry which is preliminary data.</text>
</comment>
<evidence type="ECO:0000256" key="6">
    <source>
        <dbReference type="ARBA" id="ARBA00023136"/>
    </source>
</evidence>
<evidence type="ECO:0000256" key="2">
    <source>
        <dbReference type="ARBA" id="ARBA00022448"/>
    </source>
</evidence>
<dbReference type="InterPro" id="IPR036259">
    <property type="entry name" value="MFS_trans_sf"/>
</dbReference>
<evidence type="ECO:0000313" key="10">
    <source>
        <dbReference type="Proteomes" id="UP000272464"/>
    </source>
</evidence>
<evidence type="ECO:0000256" key="4">
    <source>
        <dbReference type="ARBA" id="ARBA00022692"/>
    </source>
</evidence>
<evidence type="ECO:0000256" key="5">
    <source>
        <dbReference type="ARBA" id="ARBA00022989"/>
    </source>
</evidence>
<feature type="transmembrane region" description="Helical" evidence="7">
    <location>
        <begin position="412"/>
        <end position="430"/>
    </location>
</feature>
<dbReference type="Proteomes" id="UP000272464">
    <property type="component" value="Unassembled WGS sequence"/>
</dbReference>
<dbReference type="PANTHER" id="PTHR43414">
    <property type="entry name" value="MULTIDRUG RESISTANCE PROTEIN MDTG"/>
    <property type="match status" value="1"/>
</dbReference>
<feature type="transmembrane region" description="Helical" evidence="7">
    <location>
        <begin position="259"/>
        <end position="282"/>
    </location>
</feature>
<keyword evidence="2" id="KW-0813">Transport</keyword>
<dbReference type="InterPro" id="IPR020846">
    <property type="entry name" value="MFS_dom"/>
</dbReference>
<dbReference type="Gene3D" id="1.20.1250.20">
    <property type="entry name" value="MFS general substrate transporter like domains"/>
    <property type="match status" value="1"/>
</dbReference>
<feature type="domain" description="Major facilitator superfamily (MFS) profile" evidence="8">
    <location>
        <begin position="27"/>
        <end position="444"/>
    </location>
</feature>
<sequence>MSKREGNKVGQNEQTAERKRWPLWKRNLAVLWVGQFVVTLGLTGTTPFMLFHIGRLASGSESSIMLWTSVALAGPSVTYMLTTPLWGKLGDRVSRKWMFVRALVALGICMLGMAWAPTLTIFVLFRLLQGGLGGIYDAAIAMIAVSAPSDRKGEAIGRYQQAVTAGGLAGPLVGGMAMGWIGSGIFLTIAGLLTLACSALAWILLNVPAKLCDLTAVTTDQSLDAAAAPNDSAELGSESKPHGVRASMLYFWYHRELKYLLAAGILSKCAATALAAIYPLFIQENYSSGPAAPRMIGLLEAATGVGALFGAGRWSKKGDRKEPARLVINSLCLSGLVIFLQACTPVFTVLILTKLVQGYVFSAVIPLVLRSIIQGSARGRQGVNIGTANSLLVTGQLAGSFMPQIILSLPSVIHGIWGIGILPLIGAALIRSQAIGKKYTERRRNKNYEHETRSNVR</sequence>
<feature type="transmembrane region" description="Helical" evidence="7">
    <location>
        <begin position="28"/>
        <end position="52"/>
    </location>
</feature>
<keyword evidence="4 7" id="KW-0812">Transmembrane</keyword>
<feature type="transmembrane region" description="Helical" evidence="7">
    <location>
        <begin position="184"/>
        <end position="205"/>
    </location>
</feature>
<dbReference type="OrthoDB" id="65739at2"/>
<feature type="transmembrane region" description="Helical" evidence="7">
    <location>
        <begin position="123"/>
        <end position="147"/>
    </location>
</feature>
<dbReference type="SUPFAM" id="SSF103473">
    <property type="entry name" value="MFS general substrate transporter"/>
    <property type="match status" value="1"/>
</dbReference>
<reference evidence="9 10" key="1">
    <citation type="submission" date="2018-12" db="EMBL/GenBank/DDBJ databases">
        <authorList>
            <person name="Sun L."/>
            <person name="Chen Z."/>
        </authorList>
    </citation>
    <scope>NUCLEOTIDE SEQUENCE [LARGE SCALE GENOMIC DNA]</scope>
    <source>
        <strain evidence="9 10">3-5-3</strain>
    </source>
</reference>
<dbReference type="RefSeq" id="WP_127197590.1">
    <property type="nucleotide sequence ID" value="NZ_RZNX01000001.1"/>
</dbReference>
<organism evidence="9 10">
    <name type="scientific">Paenibacillus zeisoli</name>
    <dbReference type="NCBI Taxonomy" id="2496267"/>
    <lineage>
        <taxon>Bacteria</taxon>
        <taxon>Bacillati</taxon>
        <taxon>Bacillota</taxon>
        <taxon>Bacilli</taxon>
        <taxon>Bacillales</taxon>
        <taxon>Paenibacillaceae</taxon>
        <taxon>Paenibacillus</taxon>
    </lineage>
</organism>
<feature type="transmembrane region" description="Helical" evidence="7">
    <location>
        <begin position="64"/>
        <end position="86"/>
    </location>
</feature>
<feature type="transmembrane region" description="Helical" evidence="7">
    <location>
        <begin position="294"/>
        <end position="314"/>
    </location>
</feature>
<keyword evidence="3" id="KW-1003">Cell membrane</keyword>
<evidence type="ECO:0000259" key="8">
    <source>
        <dbReference type="PROSITE" id="PS50850"/>
    </source>
</evidence>
<feature type="transmembrane region" description="Helical" evidence="7">
    <location>
        <begin position="356"/>
        <end position="373"/>
    </location>
</feature>
<dbReference type="AlphaFoldDB" id="A0A433XP81"/>
<keyword evidence="5 7" id="KW-1133">Transmembrane helix</keyword>
<feature type="transmembrane region" description="Helical" evidence="7">
    <location>
        <begin position="326"/>
        <end position="350"/>
    </location>
</feature>
<feature type="transmembrane region" description="Helical" evidence="7">
    <location>
        <begin position="98"/>
        <end position="117"/>
    </location>
</feature>
<protein>
    <submittedName>
        <fullName evidence="9">MFS transporter</fullName>
    </submittedName>
</protein>
<evidence type="ECO:0000313" key="9">
    <source>
        <dbReference type="EMBL" id="RUT35893.1"/>
    </source>
</evidence>
<accession>A0A433XP81</accession>
<feature type="transmembrane region" description="Helical" evidence="7">
    <location>
        <begin position="159"/>
        <end position="178"/>
    </location>
</feature>
<dbReference type="Pfam" id="PF07690">
    <property type="entry name" value="MFS_1"/>
    <property type="match status" value="1"/>
</dbReference>
<feature type="transmembrane region" description="Helical" evidence="7">
    <location>
        <begin position="385"/>
        <end position="406"/>
    </location>
</feature>
<evidence type="ECO:0000256" key="7">
    <source>
        <dbReference type="SAM" id="Phobius"/>
    </source>
</evidence>
<name>A0A433XP81_9BACL</name>
<keyword evidence="6 7" id="KW-0472">Membrane</keyword>
<proteinExistence type="predicted"/>
<dbReference type="PROSITE" id="PS50850">
    <property type="entry name" value="MFS"/>
    <property type="match status" value="1"/>
</dbReference>
<dbReference type="EMBL" id="RZNX01000001">
    <property type="protein sequence ID" value="RUT35893.1"/>
    <property type="molecule type" value="Genomic_DNA"/>
</dbReference>
<dbReference type="GO" id="GO:0022857">
    <property type="term" value="F:transmembrane transporter activity"/>
    <property type="evidence" value="ECO:0007669"/>
    <property type="project" value="InterPro"/>
</dbReference>
<dbReference type="PANTHER" id="PTHR43414:SF6">
    <property type="entry name" value="MULTIDRUG RESISTANCE PROTEIN MDTG"/>
    <property type="match status" value="1"/>
</dbReference>
<evidence type="ECO:0000256" key="1">
    <source>
        <dbReference type="ARBA" id="ARBA00004651"/>
    </source>
</evidence>
<dbReference type="InterPro" id="IPR011701">
    <property type="entry name" value="MFS"/>
</dbReference>
<dbReference type="GO" id="GO:0005886">
    <property type="term" value="C:plasma membrane"/>
    <property type="evidence" value="ECO:0007669"/>
    <property type="project" value="UniProtKB-SubCell"/>
</dbReference>